<gene>
    <name evidence="2" type="ORF">RFI_27010</name>
</gene>
<protein>
    <submittedName>
        <fullName evidence="2">Uncharacterized protein</fullName>
    </submittedName>
</protein>
<dbReference type="AlphaFoldDB" id="X6M926"/>
<feature type="compositionally biased region" description="Low complexity" evidence="1">
    <location>
        <begin position="257"/>
        <end position="273"/>
    </location>
</feature>
<accession>X6M926</accession>
<organism evidence="2 3">
    <name type="scientific">Reticulomyxa filosa</name>
    <dbReference type="NCBI Taxonomy" id="46433"/>
    <lineage>
        <taxon>Eukaryota</taxon>
        <taxon>Sar</taxon>
        <taxon>Rhizaria</taxon>
        <taxon>Retaria</taxon>
        <taxon>Foraminifera</taxon>
        <taxon>Monothalamids</taxon>
        <taxon>Reticulomyxidae</taxon>
        <taxon>Reticulomyxa</taxon>
    </lineage>
</organism>
<feature type="region of interest" description="Disordered" evidence="1">
    <location>
        <begin position="158"/>
        <end position="187"/>
    </location>
</feature>
<keyword evidence="3" id="KW-1185">Reference proteome</keyword>
<feature type="region of interest" description="Disordered" evidence="1">
    <location>
        <begin position="202"/>
        <end position="235"/>
    </location>
</feature>
<evidence type="ECO:0000313" key="3">
    <source>
        <dbReference type="Proteomes" id="UP000023152"/>
    </source>
</evidence>
<comment type="caution">
    <text evidence="2">The sequence shown here is derived from an EMBL/GenBank/DDBJ whole genome shotgun (WGS) entry which is preliminary data.</text>
</comment>
<evidence type="ECO:0000256" key="1">
    <source>
        <dbReference type="SAM" id="MobiDB-lite"/>
    </source>
</evidence>
<sequence>MQMEMRKYEQEINDLREKEKTLSEYVQCLVMEKVALEKQLVQCSNQSQIEPDQPVALEDAPQTPSTIHHNGNSVPHSHHYPHHPHHPMHNHNPSYSHASTLMHDDWDTLPLYENNNNNNNNEAGTTHSNAGFILHDYSTAEHERNLLAELKGLSSSMANLGPMHGVSDDAENEEEDRRAHTSGPDGIDITLVSTRILSKHVLVSSQQNGQRDSEEDGDNNNNNNNNNNGNTYPGAQEVQGVQGQVVTEKKIEESQINNNNNNDNNNNNIITKE</sequence>
<feature type="region of interest" description="Disordered" evidence="1">
    <location>
        <begin position="253"/>
        <end position="273"/>
    </location>
</feature>
<feature type="region of interest" description="Disordered" evidence="1">
    <location>
        <begin position="56"/>
        <end position="96"/>
    </location>
</feature>
<evidence type="ECO:0000313" key="2">
    <source>
        <dbReference type="EMBL" id="ETO10364.1"/>
    </source>
</evidence>
<dbReference type="EMBL" id="ASPP01023505">
    <property type="protein sequence ID" value="ETO10364.1"/>
    <property type="molecule type" value="Genomic_DNA"/>
</dbReference>
<proteinExistence type="predicted"/>
<feature type="compositionally biased region" description="Basic residues" evidence="1">
    <location>
        <begin position="76"/>
        <end position="89"/>
    </location>
</feature>
<dbReference type="PANTHER" id="PTHR23353:SF23">
    <property type="entry name" value="PROTEIN HAIRLESS"/>
    <property type="match status" value="1"/>
</dbReference>
<dbReference type="InterPro" id="IPR053019">
    <property type="entry name" value="GATA_zinc_finger"/>
</dbReference>
<dbReference type="PANTHER" id="PTHR23353">
    <property type="entry name" value="RAB-GAP/TBC-RELATED"/>
    <property type="match status" value="1"/>
</dbReference>
<feature type="compositionally biased region" description="Polar residues" evidence="1">
    <location>
        <begin position="62"/>
        <end position="74"/>
    </location>
</feature>
<dbReference type="Proteomes" id="UP000023152">
    <property type="component" value="Unassembled WGS sequence"/>
</dbReference>
<feature type="compositionally biased region" description="Low complexity" evidence="1">
    <location>
        <begin position="219"/>
        <end position="235"/>
    </location>
</feature>
<reference evidence="2 3" key="1">
    <citation type="journal article" date="2013" name="Curr. Biol.">
        <title>The Genome of the Foraminiferan Reticulomyxa filosa.</title>
        <authorList>
            <person name="Glockner G."/>
            <person name="Hulsmann N."/>
            <person name="Schleicher M."/>
            <person name="Noegel A.A."/>
            <person name="Eichinger L."/>
            <person name="Gallinger C."/>
            <person name="Pawlowski J."/>
            <person name="Sierra R."/>
            <person name="Euteneuer U."/>
            <person name="Pillet L."/>
            <person name="Moustafa A."/>
            <person name="Platzer M."/>
            <person name="Groth M."/>
            <person name="Szafranski K."/>
            <person name="Schliwa M."/>
        </authorList>
    </citation>
    <scope>NUCLEOTIDE SEQUENCE [LARGE SCALE GENOMIC DNA]</scope>
</reference>
<name>X6M926_RETFI</name>